<reference evidence="4" key="1">
    <citation type="journal article" date="2015" name="Nature">
        <title>Complex archaea that bridge the gap between prokaryotes and eukaryotes.</title>
        <authorList>
            <person name="Spang A."/>
            <person name="Saw J.H."/>
            <person name="Jorgensen S.L."/>
            <person name="Zaremba-Niedzwiedzka K."/>
            <person name="Martijn J."/>
            <person name="Lind A.E."/>
            <person name="van Eijk R."/>
            <person name="Schleper C."/>
            <person name="Guy L."/>
            <person name="Ettema T.J."/>
        </authorList>
    </citation>
    <scope>NUCLEOTIDE SEQUENCE</scope>
</reference>
<dbReference type="SUPFAM" id="SSF56563">
    <property type="entry name" value="Major capsid protein gp5"/>
    <property type="match status" value="1"/>
</dbReference>
<dbReference type="NCBIfam" id="TIGR01554">
    <property type="entry name" value="major_cap_HK97"/>
    <property type="match status" value="1"/>
</dbReference>
<dbReference type="EMBL" id="LAZR01049307">
    <property type="protein sequence ID" value="KKK89956.1"/>
    <property type="molecule type" value="Genomic_DNA"/>
</dbReference>
<feature type="non-terminal residue" evidence="4">
    <location>
        <position position="1"/>
    </location>
</feature>
<comment type="subcellular location">
    <subcellularLocation>
        <location evidence="1">Virion</location>
    </subcellularLocation>
</comment>
<keyword evidence="2" id="KW-0946">Virion</keyword>
<dbReference type="InterPro" id="IPR054612">
    <property type="entry name" value="Phage_capsid-like_C"/>
</dbReference>
<evidence type="ECO:0000256" key="2">
    <source>
        <dbReference type="ARBA" id="ARBA00022844"/>
    </source>
</evidence>
<gene>
    <name evidence="4" type="ORF">LCGC14_2727900</name>
</gene>
<feature type="domain" description="Phage capsid-like C-terminal" evidence="3">
    <location>
        <begin position="1"/>
        <end position="154"/>
    </location>
</feature>
<dbReference type="AlphaFoldDB" id="A0A0F9BZW9"/>
<evidence type="ECO:0000256" key="1">
    <source>
        <dbReference type="ARBA" id="ARBA00004328"/>
    </source>
</evidence>
<dbReference type="GO" id="GO:0044423">
    <property type="term" value="C:virion component"/>
    <property type="evidence" value="ECO:0007669"/>
    <property type="project" value="UniProtKB-KW"/>
</dbReference>
<dbReference type="InterPro" id="IPR024455">
    <property type="entry name" value="Phage_capsid"/>
</dbReference>
<evidence type="ECO:0000259" key="3">
    <source>
        <dbReference type="Pfam" id="PF05065"/>
    </source>
</evidence>
<organism evidence="4">
    <name type="scientific">marine sediment metagenome</name>
    <dbReference type="NCBI Taxonomy" id="412755"/>
    <lineage>
        <taxon>unclassified sequences</taxon>
        <taxon>metagenomes</taxon>
        <taxon>ecological metagenomes</taxon>
    </lineage>
</organism>
<sequence length="158" mass="17279">GSGSSEPTGIFNKTADDTLAGGSAVTNDELIEIVYGLARHYRDGAIWMMNDATVLEIAKAKLTVTSSGTLPYFWVESVGGEPPRLLGYPVFTHSSIDTMSSGNKPICFGNLAFYVIGERGPLNVKRLQLNEYSDTFAWHQRIDGKPLDEAAFEVWDNT</sequence>
<proteinExistence type="predicted"/>
<protein>
    <recommendedName>
        <fullName evidence="3">Phage capsid-like C-terminal domain-containing protein</fullName>
    </recommendedName>
</protein>
<name>A0A0F9BZW9_9ZZZZ</name>
<accession>A0A0F9BZW9</accession>
<dbReference type="Pfam" id="PF05065">
    <property type="entry name" value="Phage_capsid"/>
    <property type="match status" value="1"/>
</dbReference>
<comment type="caution">
    <text evidence="4">The sequence shown here is derived from an EMBL/GenBank/DDBJ whole genome shotgun (WGS) entry which is preliminary data.</text>
</comment>
<evidence type="ECO:0000313" key="4">
    <source>
        <dbReference type="EMBL" id="KKK89956.1"/>
    </source>
</evidence>